<feature type="binding site" evidence="3">
    <location>
        <begin position="354"/>
        <end position="358"/>
    </location>
    <ligand>
        <name>ATP</name>
        <dbReference type="ChEBI" id="CHEBI:30616"/>
    </ligand>
</feature>
<dbReference type="PANTHER" id="PTHR43788:SF6">
    <property type="entry name" value="DNA HELICASE B"/>
    <property type="match status" value="1"/>
</dbReference>
<feature type="domain" description="ATP-dependent RecD2 DNA helicase OB-fold" evidence="7">
    <location>
        <begin position="1"/>
        <end position="80"/>
    </location>
</feature>
<dbReference type="Pfam" id="PF13538">
    <property type="entry name" value="UvrD_C_2"/>
    <property type="match status" value="1"/>
</dbReference>
<dbReference type="GO" id="GO:0005524">
    <property type="term" value="F:ATP binding"/>
    <property type="evidence" value="ECO:0007669"/>
    <property type="project" value="UniProtKB-UniRule"/>
</dbReference>
<dbReference type="NCBIfam" id="TIGR01448">
    <property type="entry name" value="recD_rel"/>
    <property type="match status" value="1"/>
</dbReference>
<keyword evidence="9" id="KW-1185">Reference proteome</keyword>
<dbReference type="Pfam" id="PF13245">
    <property type="entry name" value="AAA_19"/>
    <property type="match status" value="1"/>
</dbReference>
<dbReference type="InterPro" id="IPR029493">
    <property type="entry name" value="RecD2-like_HHH"/>
</dbReference>
<dbReference type="HAMAP" id="MF_01488">
    <property type="entry name" value="RecD2"/>
    <property type="match status" value="1"/>
</dbReference>
<dbReference type="InterPro" id="IPR041451">
    <property type="entry name" value="RecD2_SH13"/>
</dbReference>
<dbReference type="Proteomes" id="UP000512167">
    <property type="component" value="Chromosome"/>
</dbReference>
<dbReference type="CDD" id="cd17933">
    <property type="entry name" value="DEXSc_RecD-like"/>
    <property type="match status" value="1"/>
</dbReference>
<gene>
    <name evidence="3" type="primary">recD2</name>
    <name evidence="8" type="ORF">HF295_00680</name>
</gene>
<sequence length="743" mass="85447">MTYVEGTIKRYLFYSEENSYSVIKVEIQDTNNPELIRYEPTIVVCGFFPKLDLHASYKFMGEIAYHKTYGLQFNAKTFERYIDETYDGIIDYLSSDIFPGVGVKTAERIVDTLGMNCLDLIAEDKDQLKKVDKLNKKLHKIIFDGIVGHREMENTLVWLYGFSISPNMAMKIYNKYGLETKQIIKENPYVLMEEVEGIGFKRADEIGLKVGFAYDSDVRISAVIYYLLNEYMNKFGDTYLLEEELIKYTLQFLNNHEDFEVDEQKVIKQLFLLIESHKLIKEEDRIFLRYLYYAEKSIAKMMLKFNINSDVNLSVDDHLQAFKSINHINYTQAQRKAIHLALTNHVSIITGGPGTGKTTVIKGLIHVYRMMRNQALDDEDLKLAAPTGKAAKRLSESTDLPASTIHKLLGYDFNGEFKYDEFSPLEAKLVIIDEASMIDCILMKKLLSAIKVGTILVFVGDANQLPSVGPGDVLNDLIKSDLFPVQELNIIHRQANDSNIISLAYDVLEKQIDESIRDNKDDRLFFNAKDEYISSTLLKLIDRLIQKNYSLLEDIQVLVPMYKGINGIDRLNDLIQETFNGDNKNLSLSFGDKKFYFQDKVMQLVNQPDKNVMNGDQGFVVAIDDEREMVVDFSGQLVKYNRKELDQLTLAYVTSIHKSQGSEYKVVIMPLTLSYSIMLRKKLLYTAITRAKEILIMVGNFEAFKRGVLGKDRKRRTMLKNFLTDELNQSPSNQVKIEDFLNE</sequence>
<accession>A0A7L6N1J9</accession>
<dbReference type="CDD" id="cd18809">
    <property type="entry name" value="SF1_C_RecD"/>
    <property type="match status" value="1"/>
</dbReference>
<dbReference type="EC" id="5.6.2.3" evidence="3"/>
<dbReference type="PANTHER" id="PTHR43788">
    <property type="entry name" value="DNA2/NAM7 HELICASE FAMILY MEMBER"/>
    <property type="match status" value="1"/>
</dbReference>
<dbReference type="Gene3D" id="3.40.50.300">
    <property type="entry name" value="P-loop containing nucleotide triphosphate hydrolases"/>
    <property type="match status" value="2"/>
</dbReference>
<evidence type="ECO:0000259" key="7">
    <source>
        <dbReference type="Pfam" id="PF23139"/>
    </source>
</evidence>
<feature type="domain" description="ATP-dependent RecD2 DNA helicase-like helix-hairpin-helix" evidence="5">
    <location>
        <begin position="149"/>
        <end position="239"/>
    </location>
</feature>
<dbReference type="InterPro" id="IPR027417">
    <property type="entry name" value="P-loop_NTPase"/>
</dbReference>
<keyword evidence="3" id="KW-0413">Isomerase</keyword>
<keyword evidence="2 3" id="KW-0067">ATP-binding</keyword>
<dbReference type="GO" id="GO:0017116">
    <property type="term" value="F:single-stranded DNA helicase activity"/>
    <property type="evidence" value="ECO:0007669"/>
    <property type="project" value="TreeGrafter"/>
</dbReference>
<keyword evidence="3 8" id="KW-0347">Helicase</keyword>
<protein>
    <recommendedName>
        <fullName evidence="3">ATP-dependent RecD2 DNA helicase</fullName>
        <ecNumber evidence="3">5.6.2.3</ecNumber>
    </recommendedName>
    <alternativeName>
        <fullName evidence="3">DNA 5'-3' helicase subunit RecD2</fullName>
    </alternativeName>
</protein>
<evidence type="ECO:0000259" key="4">
    <source>
        <dbReference type="Pfam" id="PF13538"/>
    </source>
</evidence>
<dbReference type="SUPFAM" id="SSF52540">
    <property type="entry name" value="P-loop containing nucleoside triphosphate hydrolases"/>
    <property type="match status" value="2"/>
</dbReference>
<evidence type="ECO:0000259" key="5">
    <source>
        <dbReference type="Pfam" id="PF14490"/>
    </source>
</evidence>
<dbReference type="RefSeq" id="WP_312031920.1">
    <property type="nucleotide sequence ID" value="NZ_CP051151.1"/>
</dbReference>
<comment type="similarity">
    <text evidence="3">Belongs to the RecD family. RecD2 subfamily.</text>
</comment>
<evidence type="ECO:0000256" key="3">
    <source>
        <dbReference type="HAMAP-Rule" id="MF_01488"/>
    </source>
</evidence>
<dbReference type="GO" id="GO:0003677">
    <property type="term" value="F:DNA binding"/>
    <property type="evidence" value="ECO:0007669"/>
    <property type="project" value="UniProtKB-UniRule"/>
</dbReference>
<comment type="function">
    <text evidence="3">DNA-dependent ATPase and ATP-dependent 5'-3' DNA helicase. Has no activity on blunt DNA or DNA with 3'-overhangs, requires at least 10 bases of 5'-ssDNA for helicase activity.</text>
</comment>
<dbReference type="InterPro" id="IPR027785">
    <property type="entry name" value="UvrD-like_helicase_C"/>
</dbReference>
<feature type="domain" description="ATP-dependent RecD2 DNA helicase SH3" evidence="6">
    <location>
        <begin position="571"/>
        <end position="633"/>
    </location>
</feature>
<dbReference type="Gene3D" id="2.30.30.940">
    <property type="match status" value="1"/>
</dbReference>
<keyword evidence="1 3" id="KW-0547">Nucleotide-binding</keyword>
<evidence type="ECO:0000313" key="9">
    <source>
        <dbReference type="Proteomes" id="UP000512167"/>
    </source>
</evidence>
<dbReference type="Gene3D" id="1.10.10.2220">
    <property type="match status" value="1"/>
</dbReference>
<feature type="domain" description="UvrD-like helicase C-terminal" evidence="4">
    <location>
        <begin position="650"/>
        <end position="698"/>
    </location>
</feature>
<evidence type="ECO:0000256" key="2">
    <source>
        <dbReference type="ARBA" id="ARBA00022840"/>
    </source>
</evidence>
<dbReference type="Pfam" id="PF14490">
    <property type="entry name" value="HHH_RecD2"/>
    <property type="match status" value="1"/>
</dbReference>
<proteinExistence type="inferred from homology"/>
<dbReference type="KEGG" id="tbk:HF295_00680"/>
<keyword evidence="3" id="KW-0378">Hydrolase</keyword>
<evidence type="ECO:0000259" key="6">
    <source>
        <dbReference type="Pfam" id="PF18335"/>
    </source>
</evidence>
<dbReference type="GO" id="GO:0009338">
    <property type="term" value="C:exodeoxyribonuclease V complex"/>
    <property type="evidence" value="ECO:0007669"/>
    <property type="project" value="TreeGrafter"/>
</dbReference>
<evidence type="ECO:0000313" key="8">
    <source>
        <dbReference type="EMBL" id="QLY39451.1"/>
    </source>
</evidence>
<dbReference type="AlphaFoldDB" id="A0A7L6N1J9"/>
<comment type="catalytic activity">
    <reaction evidence="3">
        <text>ATP + H2O = ADP + phosphate + H(+)</text>
        <dbReference type="Rhea" id="RHEA:13065"/>
        <dbReference type="ChEBI" id="CHEBI:15377"/>
        <dbReference type="ChEBI" id="CHEBI:15378"/>
        <dbReference type="ChEBI" id="CHEBI:30616"/>
        <dbReference type="ChEBI" id="CHEBI:43474"/>
        <dbReference type="ChEBI" id="CHEBI:456216"/>
        <dbReference type="EC" id="5.6.2.3"/>
    </reaction>
</comment>
<dbReference type="GO" id="GO:0043139">
    <property type="term" value="F:5'-3' DNA helicase activity"/>
    <property type="evidence" value="ECO:0007669"/>
    <property type="project" value="UniProtKB-UniRule"/>
</dbReference>
<dbReference type="Pfam" id="PF18335">
    <property type="entry name" value="SH3_13"/>
    <property type="match status" value="1"/>
</dbReference>
<evidence type="ECO:0000256" key="1">
    <source>
        <dbReference type="ARBA" id="ARBA00022741"/>
    </source>
</evidence>
<reference evidence="8 9" key="1">
    <citation type="submission" date="2020-04" db="EMBL/GenBank/DDBJ databases">
        <authorList>
            <person name="Zheng R.K."/>
            <person name="Sun C.M."/>
        </authorList>
    </citation>
    <scope>NUCLEOTIDE SEQUENCE [LARGE SCALE GENOMIC DNA]</scope>
    <source>
        <strain evidence="9">zrk29</strain>
    </source>
</reference>
<dbReference type="Pfam" id="PF23139">
    <property type="entry name" value="OB_YrrC"/>
    <property type="match status" value="1"/>
</dbReference>
<dbReference type="InterPro" id="IPR055446">
    <property type="entry name" value="RecD2_N_OB"/>
</dbReference>
<dbReference type="GO" id="GO:0016787">
    <property type="term" value="F:hydrolase activity"/>
    <property type="evidence" value="ECO:0007669"/>
    <property type="project" value="UniProtKB-KW"/>
</dbReference>
<organism evidence="8 9">
    <name type="scientific">Hujiaoplasma nucleasis</name>
    <dbReference type="NCBI Taxonomy" id="2725268"/>
    <lineage>
        <taxon>Bacteria</taxon>
        <taxon>Bacillati</taxon>
        <taxon>Mycoplasmatota</taxon>
        <taxon>Mollicutes</taxon>
        <taxon>Candidatus Izemoplasmatales</taxon>
        <taxon>Hujiaoplasmataceae</taxon>
        <taxon>Hujiaoplasma</taxon>
    </lineage>
</organism>
<keyword evidence="3" id="KW-0238">DNA-binding</keyword>
<dbReference type="GO" id="GO:0006310">
    <property type="term" value="P:DNA recombination"/>
    <property type="evidence" value="ECO:0007669"/>
    <property type="project" value="InterPro"/>
</dbReference>
<name>A0A7L6N1J9_9MOLU</name>
<dbReference type="EMBL" id="CP051151">
    <property type="protein sequence ID" value="QLY39451.1"/>
    <property type="molecule type" value="Genomic_DNA"/>
</dbReference>
<dbReference type="InterPro" id="IPR006345">
    <property type="entry name" value="RecD2"/>
</dbReference>
<dbReference type="InterPro" id="IPR050534">
    <property type="entry name" value="Coronavir_polyprotein_1ab"/>
</dbReference>